<name>A0A346A0N5_9HYPH</name>
<keyword evidence="3" id="KW-1185">Reference proteome</keyword>
<dbReference type="KEGG" id="ptaw:DW352_20700"/>
<dbReference type="RefSeq" id="WP_115693111.1">
    <property type="nucleotide sequence ID" value="NZ_CP031417.1"/>
</dbReference>
<dbReference type="Gene3D" id="3.40.190.10">
    <property type="entry name" value="Periplasmic binding protein-like II"/>
    <property type="match status" value="1"/>
</dbReference>
<dbReference type="OrthoDB" id="7956792at2"/>
<dbReference type="AlphaFoldDB" id="A0A346A0N5"/>
<reference evidence="2 3" key="1">
    <citation type="submission" date="2018-07" db="EMBL/GenBank/DDBJ databases">
        <authorList>
            <person name="Quirk P.G."/>
            <person name="Krulwich T.A."/>
        </authorList>
    </citation>
    <scope>NUCLEOTIDE SEQUENCE [LARGE SCALE GENOMIC DNA]</scope>
    <source>
        <strain evidence="2 3">CC-BB4</strain>
    </source>
</reference>
<evidence type="ECO:0000256" key="1">
    <source>
        <dbReference type="ARBA" id="ARBA00006987"/>
    </source>
</evidence>
<dbReference type="Pfam" id="PF03401">
    <property type="entry name" value="TctC"/>
    <property type="match status" value="1"/>
</dbReference>
<comment type="similarity">
    <text evidence="1">Belongs to the UPF0065 (bug) family.</text>
</comment>
<gene>
    <name evidence="2" type="ORF">DW352_20700</name>
</gene>
<dbReference type="InterPro" id="IPR005064">
    <property type="entry name" value="BUG"/>
</dbReference>
<protein>
    <submittedName>
        <fullName evidence="2">Tripartite tricarboxylate transporter substrate binding protein</fullName>
    </submittedName>
</protein>
<dbReference type="EMBL" id="CP031417">
    <property type="protein sequence ID" value="AXK82732.1"/>
    <property type="molecule type" value="Genomic_DNA"/>
</dbReference>
<dbReference type="PANTHER" id="PTHR42928:SF5">
    <property type="entry name" value="BLR1237 PROTEIN"/>
    <property type="match status" value="1"/>
</dbReference>
<dbReference type="PANTHER" id="PTHR42928">
    <property type="entry name" value="TRICARBOXYLATE-BINDING PROTEIN"/>
    <property type="match status" value="1"/>
</dbReference>
<dbReference type="CDD" id="cd07012">
    <property type="entry name" value="PBP2_Bug_TTT"/>
    <property type="match status" value="1"/>
</dbReference>
<dbReference type="PIRSF" id="PIRSF017082">
    <property type="entry name" value="YflP"/>
    <property type="match status" value="1"/>
</dbReference>
<proteinExistence type="inferred from homology"/>
<sequence length="337" mass="35979">MTRFMGGSAPTRRNVIRAAATLAAGVALPAIHIRSAFAAYPDRPVKIVVANTPGGPSDLVGRMIAAALEQSTGKTFIIENRGGAGGNIGMGYVAHADPDGYTMLLATNALSVNVGLYNKLPFEPRKDFVAVSEVAGAPNIFVVRKESPAKSMKEFVALARAHPEQYNVSVPPIGTTPQLQASLLKSREKLPKLEEVVFKGGGDALQGLLTGTVQLASNSLGPSAPHIKAGTLRGLAICAETRWPEFPDIPTMREAGYPDFVFATDMVLMAPAQTPSDMVKWLEQQTLQVLKEPAMQEKFLKAGFLVRPKGGADAWARVTKEMDTFKDIIEGAGIKKL</sequence>
<evidence type="ECO:0000313" key="3">
    <source>
        <dbReference type="Proteomes" id="UP000254889"/>
    </source>
</evidence>
<dbReference type="InterPro" id="IPR006311">
    <property type="entry name" value="TAT_signal"/>
</dbReference>
<dbReference type="PROSITE" id="PS51318">
    <property type="entry name" value="TAT"/>
    <property type="match status" value="1"/>
</dbReference>
<organism evidence="2 3">
    <name type="scientific">Pseudolabrys taiwanensis</name>
    <dbReference type="NCBI Taxonomy" id="331696"/>
    <lineage>
        <taxon>Bacteria</taxon>
        <taxon>Pseudomonadati</taxon>
        <taxon>Pseudomonadota</taxon>
        <taxon>Alphaproteobacteria</taxon>
        <taxon>Hyphomicrobiales</taxon>
        <taxon>Xanthobacteraceae</taxon>
        <taxon>Pseudolabrys</taxon>
    </lineage>
</organism>
<evidence type="ECO:0000313" key="2">
    <source>
        <dbReference type="EMBL" id="AXK82732.1"/>
    </source>
</evidence>
<dbReference type="Proteomes" id="UP000254889">
    <property type="component" value="Chromosome"/>
</dbReference>
<accession>A0A346A0N5</accession>
<dbReference type="Gene3D" id="3.40.190.150">
    <property type="entry name" value="Bordetella uptake gene, domain 1"/>
    <property type="match status" value="1"/>
</dbReference>
<dbReference type="SUPFAM" id="SSF53850">
    <property type="entry name" value="Periplasmic binding protein-like II"/>
    <property type="match status" value="1"/>
</dbReference>
<dbReference type="InterPro" id="IPR042100">
    <property type="entry name" value="Bug_dom1"/>
</dbReference>